<evidence type="ECO:0000313" key="16">
    <source>
        <dbReference type="Proteomes" id="UP000504604"/>
    </source>
</evidence>
<comment type="subcellular location">
    <subcellularLocation>
        <location evidence="10">Cytoplasm</location>
        <location evidence="10">Cytoskeleton</location>
        <location evidence="10">Phragmoplast</location>
    </subcellularLocation>
    <subcellularLocation>
        <location evidence="1">Nucleus</location>
    </subcellularLocation>
</comment>
<keyword evidence="9" id="KW-0539">Nucleus</keyword>
<dbReference type="Gene3D" id="3.40.850.10">
    <property type="entry name" value="Kinesin motor domain"/>
    <property type="match status" value="1"/>
</dbReference>
<comment type="similarity">
    <text evidence="2">Belongs to the TRAFAC class myosin-kinesin ATPase superfamily. Kinesin family. KIN-7 subfamily.</text>
</comment>
<evidence type="ECO:0000259" key="15">
    <source>
        <dbReference type="PROSITE" id="PS50067"/>
    </source>
</evidence>
<dbReference type="CDD" id="cd01374">
    <property type="entry name" value="KISc_CENP_E"/>
    <property type="match status" value="1"/>
</dbReference>
<dbReference type="RefSeq" id="XP_011092850.1">
    <property type="nucleotide sequence ID" value="XM_011094548.2"/>
</dbReference>
<dbReference type="KEGG" id="sind:105172929"/>
<evidence type="ECO:0000256" key="3">
    <source>
        <dbReference type="ARBA" id="ARBA00022701"/>
    </source>
</evidence>
<evidence type="ECO:0000256" key="2">
    <source>
        <dbReference type="ARBA" id="ARBA00007310"/>
    </source>
</evidence>
<evidence type="ECO:0000256" key="8">
    <source>
        <dbReference type="ARBA" id="ARBA00023212"/>
    </source>
</evidence>
<keyword evidence="8" id="KW-0963">Cytoplasm</keyword>
<dbReference type="GO" id="GO:0008017">
    <property type="term" value="F:microtubule binding"/>
    <property type="evidence" value="ECO:0007669"/>
    <property type="project" value="InterPro"/>
</dbReference>
<keyword evidence="4 11" id="KW-0547">Nucleotide-binding</keyword>
<dbReference type="GO" id="GO:0005634">
    <property type="term" value="C:nucleus"/>
    <property type="evidence" value="ECO:0007669"/>
    <property type="project" value="UniProtKB-SubCell"/>
</dbReference>
<dbReference type="PRINTS" id="PR00380">
    <property type="entry name" value="KINESINHEAVY"/>
</dbReference>
<evidence type="ECO:0000256" key="10">
    <source>
        <dbReference type="ARBA" id="ARBA00060413"/>
    </source>
</evidence>
<keyword evidence="16" id="KW-1185">Reference proteome</keyword>
<dbReference type="InterPro" id="IPR027640">
    <property type="entry name" value="Kinesin-like_fam"/>
</dbReference>
<dbReference type="GO" id="GO:0000919">
    <property type="term" value="P:cell plate assembly"/>
    <property type="evidence" value="ECO:0007669"/>
    <property type="project" value="UniProtKB-ARBA"/>
</dbReference>
<dbReference type="Pfam" id="PF00225">
    <property type="entry name" value="Kinesin"/>
    <property type="match status" value="1"/>
</dbReference>
<feature type="region of interest" description="Disordered" evidence="14">
    <location>
        <begin position="458"/>
        <end position="489"/>
    </location>
</feature>
<feature type="coiled-coil region" evidence="13">
    <location>
        <begin position="356"/>
        <end position="424"/>
    </location>
</feature>
<evidence type="ECO:0000256" key="4">
    <source>
        <dbReference type="ARBA" id="ARBA00022741"/>
    </source>
</evidence>
<dbReference type="GO" id="GO:0009524">
    <property type="term" value="C:phragmoplast"/>
    <property type="evidence" value="ECO:0007669"/>
    <property type="project" value="UniProtKB-SubCell"/>
</dbReference>
<dbReference type="PROSITE" id="PS50067">
    <property type="entry name" value="KINESIN_MOTOR_2"/>
    <property type="match status" value="1"/>
</dbReference>
<dbReference type="GO" id="GO:0005874">
    <property type="term" value="C:microtubule"/>
    <property type="evidence" value="ECO:0007669"/>
    <property type="project" value="UniProtKB-KW"/>
</dbReference>
<evidence type="ECO:0000256" key="7">
    <source>
        <dbReference type="ARBA" id="ARBA00023175"/>
    </source>
</evidence>
<protein>
    <recommendedName>
        <fullName evidence="12">Kinesin-like protein</fullName>
    </recommendedName>
</protein>
<feature type="domain" description="Kinesin motor" evidence="15">
    <location>
        <begin position="25"/>
        <end position="347"/>
    </location>
</feature>
<evidence type="ECO:0000256" key="11">
    <source>
        <dbReference type="PROSITE-ProRule" id="PRU00283"/>
    </source>
</evidence>
<evidence type="ECO:0000256" key="12">
    <source>
        <dbReference type="RuleBase" id="RU000394"/>
    </source>
</evidence>
<dbReference type="SUPFAM" id="SSF52540">
    <property type="entry name" value="P-loop containing nucleoside triphosphate hydrolases"/>
    <property type="match status" value="1"/>
</dbReference>
<keyword evidence="8" id="KW-0206">Cytoskeleton</keyword>
<dbReference type="GO" id="GO:0003777">
    <property type="term" value="F:microtubule motor activity"/>
    <property type="evidence" value="ECO:0007669"/>
    <property type="project" value="InterPro"/>
</dbReference>
<feature type="binding site" evidence="11">
    <location>
        <begin position="111"/>
        <end position="118"/>
    </location>
    <ligand>
        <name>ATP</name>
        <dbReference type="ChEBI" id="CHEBI:30616"/>
    </ligand>
</feature>
<dbReference type="PANTHER" id="PTHR47968:SF18">
    <property type="entry name" value="KINESIN-LIKE PROTEIN KIN-7F"/>
    <property type="match status" value="1"/>
</dbReference>
<proteinExistence type="inferred from homology"/>
<evidence type="ECO:0000256" key="1">
    <source>
        <dbReference type="ARBA" id="ARBA00004123"/>
    </source>
</evidence>
<keyword evidence="3 12" id="KW-0493">Microtubule</keyword>
<dbReference type="Pfam" id="PF11995">
    <property type="entry name" value="DUF3490"/>
    <property type="match status" value="1"/>
</dbReference>
<dbReference type="Gramene" id="SIN_1004519.t">
    <property type="protein sequence ID" value="SIN_1004519.t"/>
    <property type="gene ID" value="SIN_1004519"/>
</dbReference>
<accession>A0A6I9U1Y6</accession>
<dbReference type="Proteomes" id="UP000504604">
    <property type="component" value="Linkage group LG10"/>
</dbReference>
<dbReference type="PROSITE" id="PS00411">
    <property type="entry name" value="KINESIN_MOTOR_1"/>
    <property type="match status" value="1"/>
</dbReference>
<reference evidence="17 18" key="1">
    <citation type="submission" date="2022-04" db="UniProtKB">
        <authorList>
            <consortium name="RefSeq"/>
        </authorList>
    </citation>
    <scope>IDENTIFICATION</scope>
</reference>
<dbReference type="PANTHER" id="PTHR47968">
    <property type="entry name" value="CENTROMERE PROTEIN E"/>
    <property type="match status" value="1"/>
</dbReference>
<dbReference type="InterPro" id="IPR019821">
    <property type="entry name" value="Kinesin_motor_CS"/>
</dbReference>
<dbReference type="GO" id="GO:0007018">
    <property type="term" value="P:microtubule-based movement"/>
    <property type="evidence" value="ECO:0007669"/>
    <property type="project" value="InterPro"/>
</dbReference>
<dbReference type="GeneID" id="105172929"/>
<keyword evidence="6 13" id="KW-0175">Coiled coil</keyword>
<dbReference type="OrthoDB" id="3176171at2759"/>
<dbReference type="InterPro" id="IPR036961">
    <property type="entry name" value="Kinesin_motor_dom_sf"/>
</dbReference>
<dbReference type="AlphaFoldDB" id="A0A6I9U1Y6"/>
<keyword evidence="5 11" id="KW-0067">ATP-binding</keyword>
<evidence type="ECO:0000256" key="5">
    <source>
        <dbReference type="ARBA" id="ARBA00022840"/>
    </source>
</evidence>
<evidence type="ECO:0000256" key="13">
    <source>
        <dbReference type="SAM" id="Coils"/>
    </source>
</evidence>
<evidence type="ECO:0000313" key="17">
    <source>
        <dbReference type="RefSeq" id="XP_011092849.1"/>
    </source>
</evidence>
<evidence type="ECO:0000256" key="6">
    <source>
        <dbReference type="ARBA" id="ARBA00023054"/>
    </source>
</evidence>
<dbReference type="SMART" id="SM00129">
    <property type="entry name" value="KISc"/>
    <property type="match status" value="1"/>
</dbReference>
<dbReference type="InterPro" id="IPR021881">
    <property type="entry name" value="NACK_C"/>
</dbReference>
<gene>
    <name evidence="17 18" type="primary">LOC105172929</name>
</gene>
<dbReference type="RefSeq" id="XP_011092849.1">
    <property type="nucleotide sequence ID" value="XM_011094547.2"/>
</dbReference>
<dbReference type="GO" id="GO:0005524">
    <property type="term" value="F:ATP binding"/>
    <property type="evidence" value="ECO:0007669"/>
    <property type="project" value="UniProtKB-UniRule"/>
</dbReference>
<evidence type="ECO:0000256" key="14">
    <source>
        <dbReference type="SAM" id="MobiDB-lite"/>
    </source>
</evidence>
<evidence type="ECO:0000256" key="9">
    <source>
        <dbReference type="ARBA" id="ARBA00023242"/>
    </source>
</evidence>
<organism evidence="17">
    <name type="scientific">Sesamum indicum</name>
    <name type="common">Oriental sesame</name>
    <name type="synonym">Sesamum orientale</name>
    <dbReference type="NCBI Taxonomy" id="4182"/>
    <lineage>
        <taxon>Eukaryota</taxon>
        <taxon>Viridiplantae</taxon>
        <taxon>Streptophyta</taxon>
        <taxon>Embryophyta</taxon>
        <taxon>Tracheophyta</taxon>
        <taxon>Spermatophyta</taxon>
        <taxon>Magnoliopsida</taxon>
        <taxon>eudicotyledons</taxon>
        <taxon>Gunneridae</taxon>
        <taxon>Pentapetalae</taxon>
        <taxon>asterids</taxon>
        <taxon>lamiids</taxon>
        <taxon>Lamiales</taxon>
        <taxon>Pedaliaceae</taxon>
        <taxon>Sesamum</taxon>
    </lineage>
</organism>
<keyword evidence="7 11" id="KW-0505">Motor protein</keyword>
<name>A0A6I9U1Y6_SESIN</name>
<sequence length="912" mass="102681">MGAMGAEDLMNWDKLQGMGNGTEEKILVLVRLRPLSEKEIARNEVSDWECINSTTILYRNSLQERSGLPTAYSFDRVFRGDCRTREVYDEGIKDIVLSVVGGINSTVFAYGQTSSGKTYTMNGITEYAVADIYDYIQKHEERAFVLKFSAMEIYNEVVRDLLSTDNTPLRLLDDPERGTIIEKLTEETLRDRNHLKELLSICEAQRQIGETSLNETSSRSHQILRLTIESSAREFIGKGNSTTLAASVNFVDLAGSERASQALSAGQRLKEGCHINRSLLTLGTVIRKLSKGRHGHINYRDSKLTRILQPALGGNARTAIICTLSPARSHVEQSRNTLLFASCAKEVSTNAKVNVVMSDKALVKHLQKEVARLESELRTPGSVCDHGALLRKKDMQIEKLEKEIRELKKQRDLAHSRIDDLLRAIEGDKGSQKVNQIQSVHGDFRSKGTSYLLHTENSVDNFSSDDRSDPSQEIEDPELGTGEDSDEIYKEVRCIEIDESGHDKIYEPLGQSTSESEESMPMLSEPGSVHIVEQQTLSASCRQDSGTEDGYGMLQQRIRGGQNSIDSLFRPHPDALSPGAPSTSMKVSGSQKLTRSQSCRANLMTDSPDFHIAEQNESTPPTVLDKSFTGRPEGASLRKQWKLPPVIYGADTVILSRNDSQSSEFSSFIDEIKNQTSSHGDEDIPTLGSFVAGLREMAKLQYEIQTGNQVQETDIIDEKKARDIALDPMNDWPLKFEKLQKLIIELWQACNVSLVHRTYFILLIKDDFADSIYMEVEYRRLSFLRETFARGNSAIQDGRNLTLASSKKALRRERETLSRLMYKSYTEDERNRLYEEWGISLNSKQRRLQLVHLLYSDTENMDHITKSAAIVAKLIGFSEHGQALKEMLGLSFRPLRTSRRSFSWKNSMASLL</sequence>
<dbReference type="InterPro" id="IPR001752">
    <property type="entry name" value="Kinesin_motor_dom"/>
</dbReference>
<evidence type="ECO:0000313" key="18">
    <source>
        <dbReference type="RefSeq" id="XP_011092850.1"/>
    </source>
</evidence>
<dbReference type="InterPro" id="IPR027417">
    <property type="entry name" value="P-loop_NTPase"/>
</dbReference>
<dbReference type="FunFam" id="3.40.850.10:FF:000016">
    <property type="entry name" value="Kinesin-like protein"/>
    <property type="match status" value="1"/>
</dbReference>
<feature type="compositionally biased region" description="Acidic residues" evidence="14">
    <location>
        <begin position="472"/>
        <end position="486"/>
    </location>
</feature>